<dbReference type="CDD" id="cd03259">
    <property type="entry name" value="ABC_Carb_Solutes_like"/>
    <property type="match status" value="1"/>
</dbReference>
<evidence type="ECO:0000256" key="3">
    <source>
        <dbReference type="ARBA" id="ARBA00022475"/>
    </source>
</evidence>
<dbReference type="SUPFAM" id="SSF50331">
    <property type="entry name" value="MOP-like"/>
    <property type="match status" value="1"/>
</dbReference>
<dbReference type="EMBL" id="ABIA03000002">
    <property type="protein sequence ID" value="EDQ33333.2"/>
    <property type="molecule type" value="Genomic_DNA"/>
</dbReference>
<keyword evidence="9" id="KW-0472">Membrane</keyword>
<dbReference type="SUPFAM" id="SSF52540">
    <property type="entry name" value="P-loop containing nucleoside triphosphate hydrolases"/>
    <property type="match status" value="1"/>
</dbReference>
<dbReference type="GO" id="GO:0015697">
    <property type="term" value="P:quaternary ammonium group transport"/>
    <property type="evidence" value="ECO:0007669"/>
    <property type="project" value="UniProtKB-ARBA"/>
</dbReference>
<feature type="domain" description="ABC transporter" evidence="10">
    <location>
        <begin position="47"/>
        <end position="279"/>
    </location>
</feature>
<dbReference type="EC" id="3.6.3.30" evidence="11"/>
<accession>A9D5P0</accession>
<keyword evidence="5" id="KW-0547">Nucleotide-binding</keyword>
<protein>
    <submittedName>
        <fullName evidence="11">ABC-type spermidine/putrescine transport system, ATPase component</fullName>
        <ecNumber evidence="11">3.6.3.30</ecNumber>
    </submittedName>
</protein>
<keyword evidence="2" id="KW-0813">Transport</keyword>
<gene>
    <name evidence="11" type="ORF">HPDFL43_08862</name>
</gene>
<dbReference type="HOGENOM" id="CLU_000604_1_1_5"/>
<keyword evidence="7" id="KW-0408">Iron</keyword>
<evidence type="ECO:0000256" key="9">
    <source>
        <dbReference type="ARBA" id="ARBA00023136"/>
    </source>
</evidence>
<evidence type="ECO:0000259" key="10">
    <source>
        <dbReference type="PROSITE" id="PS50893"/>
    </source>
</evidence>
<reference evidence="11 12" key="1">
    <citation type="submission" date="2007-10" db="EMBL/GenBank/DDBJ databases">
        <authorList>
            <person name="Wagner-Dobler I."/>
            <person name="Ferriera S."/>
            <person name="Johnson J."/>
            <person name="Kravitz S."/>
            <person name="Beeson K."/>
            <person name="Sutton G."/>
            <person name="Rogers Y.-H."/>
            <person name="Friedman R."/>
            <person name="Frazier M."/>
            <person name="Venter J.C."/>
        </authorList>
    </citation>
    <scope>NUCLEOTIDE SEQUENCE [LARGE SCALE GENOMIC DNA]</scope>
    <source>
        <strain evidence="11 12">DFL-43</strain>
    </source>
</reference>
<dbReference type="InterPro" id="IPR015853">
    <property type="entry name" value="ABC_transpr_FbpC"/>
</dbReference>
<dbReference type="Pfam" id="PF00005">
    <property type="entry name" value="ABC_tran"/>
    <property type="match status" value="1"/>
</dbReference>
<comment type="similarity">
    <text evidence="1">Belongs to the ABC transporter superfamily.</text>
</comment>
<dbReference type="InterPro" id="IPR003439">
    <property type="entry name" value="ABC_transporter-like_ATP-bd"/>
</dbReference>
<dbReference type="GO" id="GO:0016887">
    <property type="term" value="F:ATP hydrolysis activity"/>
    <property type="evidence" value="ECO:0007669"/>
    <property type="project" value="InterPro"/>
</dbReference>
<organism evidence="11 12">
    <name type="scientific">Hoeflea phototrophica (strain DSM 17068 / NCIMB 14078 / DFL-43)</name>
    <dbReference type="NCBI Taxonomy" id="411684"/>
    <lineage>
        <taxon>Bacteria</taxon>
        <taxon>Pseudomonadati</taxon>
        <taxon>Pseudomonadota</taxon>
        <taxon>Alphaproteobacteria</taxon>
        <taxon>Hyphomicrobiales</taxon>
        <taxon>Rhizobiaceae</taxon>
        <taxon>Hoeflea</taxon>
    </lineage>
</organism>
<keyword evidence="11" id="KW-0378">Hydrolase</keyword>
<dbReference type="InterPro" id="IPR027417">
    <property type="entry name" value="P-loop_NTPase"/>
</dbReference>
<dbReference type="PROSITE" id="PS50893">
    <property type="entry name" value="ABC_TRANSPORTER_2"/>
    <property type="match status" value="1"/>
</dbReference>
<dbReference type="Proteomes" id="UP000004291">
    <property type="component" value="Chromosome"/>
</dbReference>
<reference evidence="11 12" key="2">
    <citation type="submission" date="2012-06" db="EMBL/GenBank/DDBJ databases">
        <authorList>
            <person name="Fiebig A."/>
        </authorList>
    </citation>
    <scope>NUCLEOTIDE SEQUENCE [LARGE SCALE GENOMIC DNA]</scope>
    <source>
        <strain evidence="11 12">DFL-43</strain>
    </source>
</reference>
<dbReference type="Gene3D" id="3.40.50.300">
    <property type="entry name" value="P-loop containing nucleotide triphosphate hydrolases"/>
    <property type="match status" value="1"/>
</dbReference>
<dbReference type="PANTHER" id="PTHR42781">
    <property type="entry name" value="SPERMIDINE/PUTRESCINE IMPORT ATP-BINDING PROTEIN POTA"/>
    <property type="match status" value="1"/>
</dbReference>
<dbReference type="InterPro" id="IPR008995">
    <property type="entry name" value="Mo/tungstate-bd_C_term_dom"/>
</dbReference>
<evidence type="ECO:0000256" key="8">
    <source>
        <dbReference type="ARBA" id="ARBA00023065"/>
    </source>
</evidence>
<dbReference type="SMART" id="SM00382">
    <property type="entry name" value="AAA"/>
    <property type="match status" value="1"/>
</dbReference>
<name>A9D5P0_HOEPD</name>
<dbReference type="FunFam" id="3.40.50.300:FF:000425">
    <property type="entry name" value="Probable ABC transporter, ATP-binding subunit"/>
    <property type="match status" value="1"/>
</dbReference>
<dbReference type="PROSITE" id="PS00211">
    <property type="entry name" value="ABC_TRANSPORTER_1"/>
    <property type="match status" value="1"/>
</dbReference>
<proteinExistence type="inferred from homology"/>
<evidence type="ECO:0000256" key="4">
    <source>
        <dbReference type="ARBA" id="ARBA00022496"/>
    </source>
</evidence>
<dbReference type="eggNOG" id="COG3842">
    <property type="taxonomic scope" value="Bacteria"/>
</dbReference>
<keyword evidence="3" id="KW-1003">Cell membrane</keyword>
<evidence type="ECO:0000256" key="7">
    <source>
        <dbReference type="ARBA" id="ARBA00023004"/>
    </source>
</evidence>
<dbReference type="InterPro" id="IPR003593">
    <property type="entry name" value="AAA+_ATPase"/>
</dbReference>
<dbReference type="STRING" id="411684.HPDFL43_08862"/>
<keyword evidence="4" id="KW-0410">Iron transport</keyword>
<keyword evidence="6" id="KW-0067">ATP-binding</keyword>
<sequence length="389" mass="41821">MKRRTKQPNPVFAGLGRLRIRVPAIARQQARAAIARRTAGVTFAARLAFENVDHFYGDQQTLRDVTLAAEPGEVLCLLGPSGSGKTTLLRIAAGIEPLARGRLFLNDREIAGPNTHLPPERRGIGLMFQDFALFPHLSILDNVRFGLTALSSSDSKGEALAALERVGMVDYAQNYPHALSGGEQQRVALARALAPRPAVLLMDEPFSGLDSRLKDSVRAETLAILREARATAVVVTHDAEEAMRMGDRIALLRDGALVQLGTAEDLYHRPANIFAAGFFSEINVFECRVSGGVAQTPVGPVKASAFADGSPVCVAVRLPGIEITETPCGVPARVVARRFLGVEELITLVVAGGEKPIDARIRAGQLRSGARDVSVTVNERDILVFERNG</sequence>
<evidence type="ECO:0000256" key="5">
    <source>
        <dbReference type="ARBA" id="ARBA00022741"/>
    </source>
</evidence>
<dbReference type="AlphaFoldDB" id="A9D5P0"/>
<dbReference type="InterPro" id="IPR050093">
    <property type="entry name" value="ABC_SmlMolc_Importer"/>
</dbReference>
<dbReference type="GO" id="GO:0005524">
    <property type="term" value="F:ATP binding"/>
    <property type="evidence" value="ECO:0007669"/>
    <property type="project" value="UniProtKB-KW"/>
</dbReference>
<evidence type="ECO:0000256" key="2">
    <source>
        <dbReference type="ARBA" id="ARBA00022448"/>
    </source>
</evidence>
<dbReference type="PANTHER" id="PTHR42781:SF4">
    <property type="entry name" value="SPERMIDINE_PUTRESCINE IMPORT ATP-BINDING PROTEIN POTA"/>
    <property type="match status" value="1"/>
</dbReference>
<dbReference type="GO" id="GO:0015408">
    <property type="term" value="F:ABC-type ferric iron transporter activity"/>
    <property type="evidence" value="ECO:0007669"/>
    <property type="project" value="InterPro"/>
</dbReference>
<evidence type="ECO:0000256" key="6">
    <source>
        <dbReference type="ARBA" id="ARBA00022840"/>
    </source>
</evidence>
<evidence type="ECO:0000313" key="12">
    <source>
        <dbReference type="Proteomes" id="UP000004291"/>
    </source>
</evidence>
<keyword evidence="12" id="KW-1185">Reference proteome</keyword>
<dbReference type="InterPro" id="IPR017871">
    <property type="entry name" value="ABC_transporter-like_CS"/>
</dbReference>
<dbReference type="GO" id="GO:0016020">
    <property type="term" value="C:membrane"/>
    <property type="evidence" value="ECO:0007669"/>
    <property type="project" value="InterPro"/>
</dbReference>
<evidence type="ECO:0000313" key="11">
    <source>
        <dbReference type="EMBL" id="EDQ33333.2"/>
    </source>
</evidence>
<keyword evidence="8" id="KW-0406">Ion transport</keyword>
<evidence type="ECO:0000256" key="1">
    <source>
        <dbReference type="ARBA" id="ARBA00005417"/>
    </source>
</evidence>
<comment type="caution">
    <text evidence="11">The sequence shown here is derived from an EMBL/GenBank/DDBJ whole genome shotgun (WGS) entry which is preliminary data.</text>
</comment>